<dbReference type="AlphaFoldDB" id="A0A9J6FT24"/>
<dbReference type="PANTHER" id="PTHR16140:SF0">
    <property type="entry name" value="NON-STRUCTURAL MAINTENANCE OF CHROMOSOMES ELEMENT 4"/>
    <property type="match status" value="1"/>
</dbReference>
<dbReference type="EMBL" id="JABSTR010000003">
    <property type="protein sequence ID" value="KAH9365931.1"/>
    <property type="molecule type" value="Genomic_DNA"/>
</dbReference>
<dbReference type="GO" id="GO:0005634">
    <property type="term" value="C:nucleus"/>
    <property type="evidence" value="ECO:0007669"/>
    <property type="project" value="UniProtKB-SubCell"/>
</dbReference>
<feature type="domain" description="Non-structural maintenance of chromosome element 4 C-terminal" evidence="9">
    <location>
        <begin position="218"/>
        <end position="304"/>
    </location>
</feature>
<feature type="region of interest" description="Disordered" evidence="8">
    <location>
        <begin position="1"/>
        <end position="31"/>
    </location>
</feature>
<gene>
    <name evidence="10" type="ORF">HPB48_012201</name>
</gene>
<evidence type="ECO:0000256" key="1">
    <source>
        <dbReference type="ARBA" id="ARBA00004123"/>
    </source>
</evidence>
<evidence type="ECO:0000313" key="10">
    <source>
        <dbReference type="EMBL" id="KAH9365931.1"/>
    </source>
</evidence>
<protein>
    <recommendedName>
        <fullName evidence="7">Non-structural maintenance of chromosomes element 4</fullName>
    </recommendedName>
</protein>
<dbReference type="OMA" id="FMGINRT"/>
<accession>A0A9J6FT24</accession>
<dbReference type="VEuPathDB" id="VectorBase:HLOH_059384"/>
<comment type="subunit">
    <text evidence="7">Component of the SMC5-SMC6 complex.</text>
</comment>
<sequence>MSEASQDEDMVDGVSCSQQSTEGNAEESEMRRKVRRAYYKLIDDAQKDSGERSEELHRTLDKAQELFGRVTRLPEAVLDSKLMVLMGNKGRERMRAVPIDFTTFDAEEFAVRVRGSVFKSSGTGPVNVSAWARLGRLGEGMFQSSVPLWYLYGTPGELPPKVRQPRTRRQDQDTVDRAPTVPTQVRSVQQTNQETTTEQITKIHKLLHLLYTRLGNRPVHYFEFVLNPRSFAKTCENIFHLSFLINEGHARIFSDGDGLLVVEPVSTSESSNCRAANKNVFAMTLSMKQWQEAVKALGITEPVIPE</sequence>
<keyword evidence="11" id="KW-1185">Reference proteome</keyword>
<proteinExistence type="inferred from homology"/>
<dbReference type="GO" id="GO:0006310">
    <property type="term" value="P:DNA recombination"/>
    <property type="evidence" value="ECO:0007669"/>
    <property type="project" value="UniProtKB-UniRule"/>
</dbReference>
<evidence type="ECO:0000256" key="5">
    <source>
        <dbReference type="ARBA" id="ARBA00023204"/>
    </source>
</evidence>
<comment type="function">
    <text evidence="7">Component of the SMC5-SMC6 complex, that promotes sister chromatid alignment after DNA damage and facilitates double-stranded DNA breaks (DSBs) repair via homologous recombination between sister chromatids.</text>
</comment>
<comment type="caution">
    <text evidence="10">The sequence shown here is derived from an EMBL/GenBank/DDBJ whole genome shotgun (WGS) entry which is preliminary data.</text>
</comment>
<evidence type="ECO:0000256" key="3">
    <source>
        <dbReference type="ARBA" id="ARBA00022763"/>
    </source>
</evidence>
<dbReference type="GO" id="GO:0006281">
    <property type="term" value="P:DNA repair"/>
    <property type="evidence" value="ECO:0007669"/>
    <property type="project" value="UniProtKB-UniRule"/>
</dbReference>
<keyword evidence="6 7" id="KW-0539">Nucleus</keyword>
<keyword evidence="3 7" id="KW-0227">DNA damage</keyword>
<dbReference type="OrthoDB" id="361242at2759"/>
<evidence type="ECO:0000256" key="8">
    <source>
        <dbReference type="SAM" id="MobiDB-lite"/>
    </source>
</evidence>
<feature type="compositionally biased region" description="Acidic residues" evidence="8">
    <location>
        <begin position="1"/>
        <end position="11"/>
    </location>
</feature>
<comment type="subcellular location">
    <subcellularLocation>
        <location evidence="1 7">Nucleus</location>
    </subcellularLocation>
</comment>
<keyword evidence="4 7" id="KW-0233">DNA recombination</keyword>
<evidence type="ECO:0000259" key="9">
    <source>
        <dbReference type="Pfam" id="PF08743"/>
    </source>
</evidence>
<evidence type="ECO:0000256" key="2">
    <source>
        <dbReference type="ARBA" id="ARBA00008997"/>
    </source>
</evidence>
<dbReference type="Proteomes" id="UP000821853">
    <property type="component" value="Unassembled WGS sequence"/>
</dbReference>
<evidence type="ECO:0000256" key="7">
    <source>
        <dbReference type="RuleBase" id="RU365071"/>
    </source>
</evidence>
<evidence type="ECO:0000256" key="6">
    <source>
        <dbReference type="ARBA" id="ARBA00023242"/>
    </source>
</evidence>
<dbReference type="InterPro" id="IPR014854">
    <property type="entry name" value="Nse4_C"/>
</dbReference>
<dbReference type="Pfam" id="PF08743">
    <property type="entry name" value="Nse4_C"/>
    <property type="match status" value="1"/>
</dbReference>
<dbReference type="GO" id="GO:0030915">
    <property type="term" value="C:Smc5-Smc6 complex"/>
    <property type="evidence" value="ECO:0007669"/>
    <property type="project" value="UniProtKB-UniRule"/>
</dbReference>
<reference evidence="10 11" key="1">
    <citation type="journal article" date="2020" name="Cell">
        <title>Large-Scale Comparative Analyses of Tick Genomes Elucidate Their Genetic Diversity and Vector Capacities.</title>
        <authorList>
            <consortium name="Tick Genome and Microbiome Consortium (TIGMIC)"/>
            <person name="Jia N."/>
            <person name="Wang J."/>
            <person name="Shi W."/>
            <person name="Du L."/>
            <person name="Sun Y."/>
            <person name="Zhan W."/>
            <person name="Jiang J.F."/>
            <person name="Wang Q."/>
            <person name="Zhang B."/>
            <person name="Ji P."/>
            <person name="Bell-Sakyi L."/>
            <person name="Cui X.M."/>
            <person name="Yuan T.T."/>
            <person name="Jiang B.G."/>
            <person name="Yang W.F."/>
            <person name="Lam T.T."/>
            <person name="Chang Q.C."/>
            <person name="Ding S.J."/>
            <person name="Wang X.J."/>
            <person name="Zhu J.G."/>
            <person name="Ruan X.D."/>
            <person name="Zhao L."/>
            <person name="Wei J.T."/>
            <person name="Ye R.Z."/>
            <person name="Que T.C."/>
            <person name="Du C.H."/>
            <person name="Zhou Y.H."/>
            <person name="Cheng J.X."/>
            <person name="Dai P.F."/>
            <person name="Guo W.B."/>
            <person name="Han X.H."/>
            <person name="Huang E.J."/>
            <person name="Li L.F."/>
            <person name="Wei W."/>
            <person name="Gao Y.C."/>
            <person name="Liu J.Z."/>
            <person name="Shao H.Z."/>
            <person name="Wang X."/>
            <person name="Wang C.C."/>
            <person name="Yang T.C."/>
            <person name="Huo Q.B."/>
            <person name="Li W."/>
            <person name="Chen H.Y."/>
            <person name="Chen S.E."/>
            <person name="Zhou L.G."/>
            <person name="Ni X.B."/>
            <person name="Tian J.H."/>
            <person name="Sheng Y."/>
            <person name="Liu T."/>
            <person name="Pan Y.S."/>
            <person name="Xia L.Y."/>
            <person name="Li J."/>
            <person name="Zhao F."/>
            <person name="Cao W.C."/>
        </authorList>
    </citation>
    <scope>NUCLEOTIDE SEQUENCE [LARGE SCALE GENOMIC DNA]</scope>
    <source>
        <strain evidence="10">HaeL-2018</strain>
    </source>
</reference>
<dbReference type="InterPro" id="IPR027786">
    <property type="entry name" value="Nse4/EID"/>
</dbReference>
<dbReference type="PANTHER" id="PTHR16140">
    <property type="entry name" value="NON-STRUCTURAL MAINTENANCE OF CHROMOSOMES ELEMENT 4"/>
    <property type="match status" value="1"/>
</dbReference>
<evidence type="ECO:0000256" key="4">
    <source>
        <dbReference type="ARBA" id="ARBA00023172"/>
    </source>
</evidence>
<evidence type="ECO:0000313" key="11">
    <source>
        <dbReference type="Proteomes" id="UP000821853"/>
    </source>
</evidence>
<name>A0A9J6FT24_HAELO</name>
<keyword evidence="5 7" id="KW-0234">DNA repair</keyword>
<comment type="similarity">
    <text evidence="2 7">Belongs to the NSE4 family.</text>
</comment>
<feature type="region of interest" description="Disordered" evidence="8">
    <location>
        <begin position="160"/>
        <end position="193"/>
    </location>
</feature>
<organism evidence="10 11">
    <name type="scientific">Haemaphysalis longicornis</name>
    <name type="common">Bush tick</name>
    <dbReference type="NCBI Taxonomy" id="44386"/>
    <lineage>
        <taxon>Eukaryota</taxon>
        <taxon>Metazoa</taxon>
        <taxon>Ecdysozoa</taxon>
        <taxon>Arthropoda</taxon>
        <taxon>Chelicerata</taxon>
        <taxon>Arachnida</taxon>
        <taxon>Acari</taxon>
        <taxon>Parasitiformes</taxon>
        <taxon>Ixodida</taxon>
        <taxon>Ixodoidea</taxon>
        <taxon>Ixodidae</taxon>
        <taxon>Haemaphysalinae</taxon>
        <taxon>Haemaphysalis</taxon>
    </lineage>
</organism>